<accession>A0A6A3AZ60</accession>
<reference evidence="11" key="1">
    <citation type="submission" date="2019-09" db="EMBL/GenBank/DDBJ databases">
        <title>Draft genome information of white flower Hibiscus syriacus.</title>
        <authorList>
            <person name="Kim Y.-M."/>
        </authorList>
    </citation>
    <scope>NUCLEOTIDE SEQUENCE [LARGE SCALE GENOMIC DNA]</scope>
    <source>
        <strain evidence="11">YM2019G1</strain>
    </source>
</reference>
<dbReference type="PANTHER" id="PTHR31651">
    <property type="match status" value="1"/>
</dbReference>
<evidence type="ECO:0000256" key="5">
    <source>
        <dbReference type="ARBA" id="ARBA00022989"/>
    </source>
</evidence>
<feature type="transmembrane region" description="Helical" evidence="10">
    <location>
        <begin position="217"/>
        <end position="238"/>
    </location>
</feature>
<keyword evidence="4" id="KW-0256">Endoplasmic reticulum</keyword>
<evidence type="ECO:0000313" key="12">
    <source>
        <dbReference type="Proteomes" id="UP000436088"/>
    </source>
</evidence>
<feature type="transmembrane region" description="Helical" evidence="10">
    <location>
        <begin position="21"/>
        <end position="43"/>
    </location>
</feature>
<comment type="subcellular location">
    <subcellularLocation>
        <location evidence="1">Endoplasmic reticulum membrane</location>
        <topology evidence="1">Multi-pass membrane protein</topology>
    </subcellularLocation>
</comment>
<keyword evidence="3 10" id="KW-0812">Transmembrane</keyword>
<evidence type="ECO:0000256" key="6">
    <source>
        <dbReference type="ARBA" id="ARBA00023136"/>
    </source>
</evidence>
<evidence type="ECO:0000256" key="4">
    <source>
        <dbReference type="ARBA" id="ARBA00022824"/>
    </source>
</evidence>
<dbReference type="PANTHER" id="PTHR31651:SF3">
    <property type="entry name" value="PROTEIN PIN-LIKES 7"/>
    <property type="match status" value="1"/>
</dbReference>
<evidence type="ECO:0000256" key="3">
    <source>
        <dbReference type="ARBA" id="ARBA00022692"/>
    </source>
</evidence>
<dbReference type="InterPro" id="IPR004776">
    <property type="entry name" value="Mem_transp_PIN-like"/>
</dbReference>
<keyword evidence="7" id="KW-0927">Auxin signaling pathway</keyword>
<feature type="transmembrane region" description="Helical" evidence="10">
    <location>
        <begin position="94"/>
        <end position="114"/>
    </location>
</feature>
<evidence type="ECO:0000256" key="1">
    <source>
        <dbReference type="ARBA" id="ARBA00004477"/>
    </source>
</evidence>
<dbReference type="AlphaFoldDB" id="A0A6A3AZ60"/>
<dbReference type="EMBL" id="VEPZ02000934">
    <property type="protein sequence ID" value="KAE8710084.1"/>
    <property type="molecule type" value="Genomic_DNA"/>
</dbReference>
<comment type="similarity">
    <text evidence="9">Belongs to the auxin efflux carrier (TC 2.A.69.2) family.</text>
</comment>
<proteinExistence type="inferred from homology"/>
<evidence type="ECO:0000256" key="10">
    <source>
        <dbReference type="SAM" id="Phobius"/>
    </source>
</evidence>
<name>A0A6A3AZ60_HIBSY</name>
<comment type="function">
    <text evidence="8">Involved in cellular auxin homeostasis by regulating auxin metabolism. Regulates intracellular auxin accumulation at the endoplasmic reticulum and thus auxin availability for nuclear auxin signaling.</text>
</comment>
<keyword evidence="12" id="KW-1185">Reference proteome</keyword>
<gene>
    <name evidence="11" type="ORF">F3Y22_tig00110328pilonHSYRG01246</name>
</gene>
<protein>
    <submittedName>
        <fullName evidence="11">Uncharacterized protein</fullName>
    </submittedName>
</protein>
<dbReference type="GO" id="GO:0005789">
    <property type="term" value="C:endoplasmic reticulum membrane"/>
    <property type="evidence" value="ECO:0007669"/>
    <property type="project" value="UniProtKB-SubCell"/>
</dbReference>
<dbReference type="Proteomes" id="UP000436088">
    <property type="component" value="Unassembled WGS sequence"/>
</dbReference>
<keyword evidence="2" id="KW-0813">Transport</keyword>
<sequence length="294" mass="32083">MGFWALFEVASIAHLQAFDKLLGAFWHLITIVFVVFTPSLMFASLANTVTFQDIIHGGLCPELGKSSLHVVPACNEDGSPFGDRDACTALGLSYSSFSMALGGFYIWTIGFQLIKASSLKLRALEADGDFASKQANKSLDATPETRLLKGESEEQVAIIVTLGFIFGTIVWLRSLIIGPGAPLRVIQDTVKLLGYEVLSHNFLIVTYWLRSSTIKPMAIIGVVCVRFIILPMSVSVSLKQLGTSASYRPTRFPLRAYGSVYSATGHEYWNHDAALQCGSTSVRSSSCGRTWLLL</sequence>
<keyword evidence="5 10" id="KW-1133">Transmembrane helix</keyword>
<evidence type="ECO:0000256" key="2">
    <source>
        <dbReference type="ARBA" id="ARBA00022448"/>
    </source>
</evidence>
<evidence type="ECO:0000256" key="8">
    <source>
        <dbReference type="ARBA" id="ARBA00025100"/>
    </source>
</evidence>
<dbReference type="GO" id="GO:0080162">
    <property type="term" value="P:endoplasmic reticulum to cytosol auxin transport"/>
    <property type="evidence" value="ECO:0007669"/>
    <property type="project" value="InterPro"/>
</dbReference>
<dbReference type="InterPro" id="IPR045033">
    <property type="entry name" value="PILS1/3/4/5/7"/>
</dbReference>
<keyword evidence="6 10" id="KW-0472">Membrane</keyword>
<evidence type="ECO:0000256" key="9">
    <source>
        <dbReference type="ARBA" id="ARBA00025752"/>
    </source>
</evidence>
<dbReference type="GO" id="GO:0009734">
    <property type="term" value="P:auxin-activated signaling pathway"/>
    <property type="evidence" value="ECO:0007669"/>
    <property type="project" value="UniProtKB-KW"/>
</dbReference>
<feature type="transmembrane region" description="Helical" evidence="10">
    <location>
        <begin position="156"/>
        <end position="176"/>
    </location>
</feature>
<dbReference type="Pfam" id="PF03547">
    <property type="entry name" value="Mem_trans"/>
    <property type="match status" value="1"/>
</dbReference>
<organism evidence="11 12">
    <name type="scientific">Hibiscus syriacus</name>
    <name type="common">Rose of Sharon</name>
    <dbReference type="NCBI Taxonomy" id="106335"/>
    <lineage>
        <taxon>Eukaryota</taxon>
        <taxon>Viridiplantae</taxon>
        <taxon>Streptophyta</taxon>
        <taxon>Embryophyta</taxon>
        <taxon>Tracheophyta</taxon>
        <taxon>Spermatophyta</taxon>
        <taxon>Magnoliopsida</taxon>
        <taxon>eudicotyledons</taxon>
        <taxon>Gunneridae</taxon>
        <taxon>Pentapetalae</taxon>
        <taxon>rosids</taxon>
        <taxon>malvids</taxon>
        <taxon>Malvales</taxon>
        <taxon>Malvaceae</taxon>
        <taxon>Malvoideae</taxon>
        <taxon>Hibiscus</taxon>
    </lineage>
</organism>
<evidence type="ECO:0000313" key="11">
    <source>
        <dbReference type="EMBL" id="KAE8710084.1"/>
    </source>
</evidence>
<comment type="caution">
    <text evidence="11">The sequence shown here is derived from an EMBL/GenBank/DDBJ whole genome shotgun (WGS) entry which is preliminary data.</text>
</comment>
<evidence type="ECO:0000256" key="7">
    <source>
        <dbReference type="ARBA" id="ARBA00023294"/>
    </source>
</evidence>